<organism evidence="1">
    <name type="scientific">Thermodesulfatator atlanticus</name>
    <dbReference type="NCBI Taxonomy" id="501497"/>
    <lineage>
        <taxon>Bacteria</taxon>
        <taxon>Pseudomonadati</taxon>
        <taxon>Thermodesulfobacteriota</taxon>
        <taxon>Thermodesulfobacteria</taxon>
        <taxon>Thermodesulfobacteriales</taxon>
        <taxon>Thermodesulfatatoraceae</taxon>
        <taxon>Thermodesulfatator</taxon>
    </lineage>
</organism>
<dbReference type="Pfam" id="PF13557">
    <property type="entry name" value="Phenol_MetA_deg"/>
    <property type="match status" value="1"/>
</dbReference>
<dbReference type="AlphaFoldDB" id="A0A7V5P043"/>
<name>A0A7V5P043_9BACT</name>
<evidence type="ECO:0000313" key="1">
    <source>
        <dbReference type="EMBL" id="HHI97370.1"/>
    </source>
</evidence>
<proteinExistence type="predicted"/>
<sequence>MRLLLATLLLLSFLGGNVLAGGGKAYPLGAEGFLVGAAPPPGLTVLNYAYYYSADELKDTSGDEVPIFDDVTVWAEVLRFIYFTKKKLFGGYYGQHFFLLAVNVDLNFKVPVGPKAQKSYDDFDVPYLIYSPFLLAWHLKGGKFHVVLDIADIYIPLSNEDDDNLASVGRNFWTFEPVLALTYFFTPRWAASLKLMYDFNTKQDDYPTPMGVTIDRTPGQEFHFDWCVSYALRPNLRIGLSGYYYRQVKNDDFDFDDFSGPPALRAALEDLEDNQGLVWAIGPGLWYQNQKLFISVRTQFEFGAEEMTEGQNVWFKIGYVF</sequence>
<dbReference type="Proteomes" id="UP000886101">
    <property type="component" value="Unassembled WGS sequence"/>
</dbReference>
<gene>
    <name evidence="1" type="ORF">ENJ96_05915</name>
</gene>
<accession>A0A7V5P043</accession>
<dbReference type="InterPro" id="IPR025737">
    <property type="entry name" value="FApF"/>
</dbReference>
<protein>
    <recommendedName>
        <fullName evidence="2">Phenol degradation protein meta</fullName>
    </recommendedName>
</protein>
<comment type="caution">
    <text evidence="1">The sequence shown here is derived from an EMBL/GenBank/DDBJ whole genome shotgun (WGS) entry which is preliminary data.</text>
</comment>
<evidence type="ECO:0008006" key="2">
    <source>
        <dbReference type="Google" id="ProtNLM"/>
    </source>
</evidence>
<reference evidence="1" key="1">
    <citation type="journal article" date="2020" name="mSystems">
        <title>Genome- and Community-Level Interaction Insights into Carbon Utilization and Element Cycling Functions of Hydrothermarchaeota in Hydrothermal Sediment.</title>
        <authorList>
            <person name="Zhou Z."/>
            <person name="Liu Y."/>
            <person name="Xu W."/>
            <person name="Pan J."/>
            <person name="Luo Z.H."/>
            <person name="Li M."/>
        </authorList>
    </citation>
    <scope>NUCLEOTIDE SEQUENCE [LARGE SCALE GENOMIC DNA]</scope>
    <source>
        <strain evidence="1">HyVt-533</strain>
    </source>
</reference>
<dbReference type="EMBL" id="DROK01000169">
    <property type="protein sequence ID" value="HHI97370.1"/>
    <property type="molecule type" value="Genomic_DNA"/>
</dbReference>